<protein>
    <submittedName>
        <fullName evidence="1">Uncharacterized protein</fullName>
    </submittedName>
</protein>
<accession>A0A1B7Z124</accession>
<organism evidence="1 2">
    <name type="scientific">Maribacter hydrothermalis</name>
    <dbReference type="NCBI Taxonomy" id="1836467"/>
    <lineage>
        <taxon>Bacteria</taxon>
        <taxon>Pseudomonadati</taxon>
        <taxon>Bacteroidota</taxon>
        <taxon>Flavobacteriia</taxon>
        <taxon>Flavobacteriales</taxon>
        <taxon>Flavobacteriaceae</taxon>
        <taxon>Maribacter</taxon>
    </lineage>
</organism>
<evidence type="ECO:0000313" key="2">
    <source>
        <dbReference type="Proteomes" id="UP000092164"/>
    </source>
</evidence>
<dbReference type="EMBL" id="LZFP01000045">
    <property type="protein sequence ID" value="OBR36415.1"/>
    <property type="molecule type" value="Genomic_DNA"/>
</dbReference>
<dbReference type="Proteomes" id="UP000092164">
    <property type="component" value="Unassembled WGS sequence"/>
</dbReference>
<evidence type="ECO:0000313" key="1">
    <source>
        <dbReference type="EMBL" id="OBR36415.1"/>
    </source>
</evidence>
<dbReference type="AlphaFoldDB" id="A0A1B7Z124"/>
<keyword evidence="2" id="KW-1185">Reference proteome</keyword>
<reference evidence="2" key="1">
    <citation type="submission" date="2016-06" db="EMBL/GenBank/DDBJ databases">
        <authorList>
            <person name="Zhan P."/>
        </authorList>
    </citation>
    <scope>NUCLEOTIDE SEQUENCE [LARGE SCALE GENOMIC DNA]</scope>
    <source>
        <strain evidence="2">T28</strain>
    </source>
</reference>
<dbReference type="KEGG" id="mart:BTR34_12355"/>
<gene>
    <name evidence="1" type="ORF">A9200_08245</name>
</gene>
<name>A0A1B7Z124_9FLAO</name>
<proteinExistence type="predicted"/>
<comment type="caution">
    <text evidence="1">The sequence shown here is derived from an EMBL/GenBank/DDBJ whole genome shotgun (WGS) entry which is preliminary data.</text>
</comment>
<sequence>MGQKFHTEFKYTDSINKGISIQNSYPKAGQKYTDPNGKEYRYVIFWTCITNETNSDLEITINFPIDSITVPSSPDVNFNLYFPMQEMTIEKEPLFNYGLDLKSFFDENIDKSSELVKTISPNESHLFYVIALSNKGVNGVVRAGFELKKRDLIYKINDYEFTCGKITNKK</sequence>